<name>A0A0R0B324_9GAMM</name>
<evidence type="ECO:0008006" key="3">
    <source>
        <dbReference type="Google" id="ProtNLM"/>
    </source>
</evidence>
<proteinExistence type="predicted"/>
<dbReference type="AlphaFoldDB" id="A0A0R0B324"/>
<organism evidence="1 2">
    <name type="scientific">Stenotrophomonas beteli</name>
    <dbReference type="NCBI Taxonomy" id="3384461"/>
    <lineage>
        <taxon>Bacteria</taxon>
        <taxon>Pseudomonadati</taxon>
        <taxon>Pseudomonadota</taxon>
        <taxon>Gammaproteobacteria</taxon>
        <taxon>Lysobacterales</taxon>
        <taxon>Lysobacteraceae</taxon>
        <taxon>Stenotrophomonas</taxon>
        <taxon>Stenotrophomonas maltophilia group</taxon>
    </lineage>
</organism>
<evidence type="ECO:0000313" key="2">
    <source>
        <dbReference type="Proteomes" id="UP000051757"/>
    </source>
</evidence>
<accession>A0A0R0B324</accession>
<protein>
    <recommendedName>
        <fullName evidence="3">Lipoprotein</fullName>
    </recommendedName>
</protein>
<dbReference type="Proteomes" id="UP000051757">
    <property type="component" value="Unassembled WGS sequence"/>
</dbReference>
<evidence type="ECO:0000313" key="1">
    <source>
        <dbReference type="EMBL" id="KRG51659.1"/>
    </source>
</evidence>
<comment type="caution">
    <text evidence="1">The sequence shown here is derived from an EMBL/GenBank/DDBJ whole genome shotgun (WGS) entry which is preliminary data.</text>
</comment>
<dbReference type="RefSeq" id="WP_049450030.1">
    <property type="nucleotide sequence ID" value="NZ_CP182416.1"/>
</dbReference>
<sequence>MKRGMVVAAVAAVALSACGKAEQGPSVEQVAKGYEQYFNANLVAELGQRVEVRGWDNLSADCSQTGPERTTCVTGGTLDVIGFEGGRQLKEAPAPVPARVDLVFEKRAGQWVLIDAQKKP</sequence>
<keyword evidence="2" id="KW-1185">Reference proteome</keyword>
<reference evidence="1 2" key="1">
    <citation type="journal article" date="2016" name="Front. Microbiol.">
        <title>Genome Sequence of Type Strains of Genus Stenotrophomonas.</title>
        <authorList>
            <person name="Patil P.P."/>
            <person name="Midha S."/>
            <person name="Kumar S."/>
            <person name="Patil P.B."/>
        </authorList>
    </citation>
    <scope>NUCLEOTIDE SEQUENCE [LARGE SCALE GENOMIC DNA]</scope>
    <source>
        <strain evidence="1 2">LMG 978</strain>
    </source>
</reference>
<dbReference type="OrthoDB" id="6040719at2"/>
<dbReference type="EMBL" id="LLXV01000021">
    <property type="protein sequence ID" value="KRG51659.1"/>
    <property type="molecule type" value="Genomic_DNA"/>
</dbReference>
<gene>
    <name evidence="1" type="ORF">ARC23_08075</name>
</gene>
<dbReference type="PROSITE" id="PS51257">
    <property type="entry name" value="PROKAR_LIPOPROTEIN"/>
    <property type="match status" value="1"/>
</dbReference>